<evidence type="ECO:0000256" key="1">
    <source>
        <dbReference type="SAM" id="Phobius"/>
    </source>
</evidence>
<organism evidence="2 3">
    <name type="scientific">Diplocloster agilis</name>
    <dbReference type="NCBI Taxonomy" id="2850323"/>
    <lineage>
        <taxon>Bacteria</taxon>
        <taxon>Bacillati</taxon>
        <taxon>Bacillota</taxon>
        <taxon>Clostridia</taxon>
        <taxon>Lachnospirales</taxon>
        <taxon>Lachnospiraceae</taxon>
        <taxon>Diplocloster</taxon>
    </lineage>
</organism>
<evidence type="ECO:0000313" key="2">
    <source>
        <dbReference type="EMBL" id="MBU9737382.1"/>
    </source>
</evidence>
<reference evidence="2" key="1">
    <citation type="submission" date="2021-06" db="EMBL/GenBank/DDBJ databases">
        <title>Description of novel taxa of the family Lachnospiraceae.</title>
        <authorList>
            <person name="Chaplin A.V."/>
            <person name="Sokolova S.R."/>
            <person name="Pikina A.P."/>
            <person name="Korzhanova M."/>
            <person name="Belova V."/>
            <person name="Korostin D."/>
            <person name="Efimov B.A."/>
        </authorList>
    </citation>
    <scope>NUCLEOTIDE SEQUENCE</scope>
    <source>
        <strain evidence="2">ASD5720</strain>
    </source>
</reference>
<dbReference type="AlphaFoldDB" id="A0A949K125"/>
<gene>
    <name evidence="2" type="ORF">KTH89_12600</name>
</gene>
<accession>A0A949K125</accession>
<dbReference type="RefSeq" id="WP_238721950.1">
    <property type="nucleotide sequence ID" value="NZ_JAHQCW010000020.1"/>
</dbReference>
<keyword evidence="1" id="KW-0472">Membrane</keyword>
<keyword evidence="3" id="KW-1185">Reference proteome</keyword>
<evidence type="ECO:0000313" key="3">
    <source>
        <dbReference type="Proteomes" id="UP000712157"/>
    </source>
</evidence>
<dbReference type="EMBL" id="JAHQCW010000020">
    <property type="protein sequence ID" value="MBU9737382.1"/>
    <property type="molecule type" value="Genomic_DNA"/>
</dbReference>
<proteinExistence type="predicted"/>
<sequence length="223" mass="24112">MKKKKNLIKIISIMALLAVVIGIGATLAYFTDYDFASNIIGAGHVDIILTEDMADPENPEGPAIPYVDPVNLEPGAVISKMPKITVAEDSLDSYVRAVVTVTNPEAAVPPVTIENIDIDENWVIVADPKESGTWYCYYIGGEDEGILKAGDSVYVFNQIELPGAWELEMNDQKILVDVVAQAVQAEGFTPTYQRDAGGNIISCAWLNADGEEVEAEVYAGTNK</sequence>
<name>A0A949K125_9FIRM</name>
<feature type="transmembrane region" description="Helical" evidence="1">
    <location>
        <begin position="7"/>
        <end position="30"/>
    </location>
</feature>
<keyword evidence="1" id="KW-0812">Transmembrane</keyword>
<comment type="caution">
    <text evidence="2">The sequence shown here is derived from an EMBL/GenBank/DDBJ whole genome shotgun (WGS) entry which is preliminary data.</text>
</comment>
<dbReference type="InterPro" id="IPR023833">
    <property type="entry name" value="Signal_pept_SipW-depend-type"/>
</dbReference>
<dbReference type="Proteomes" id="UP000712157">
    <property type="component" value="Unassembled WGS sequence"/>
</dbReference>
<protein>
    <submittedName>
        <fullName evidence="2">SipW-dependent-type signal peptide-containing protein</fullName>
    </submittedName>
</protein>
<keyword evidence="1" id="KW-1133">Transmembrane helix</keyword>
<dbReference type="NCBIfam" id="TIGR04088">
    <property type="entry name" value="cognate_SipW"/>
    <property type="match status" value="1"/>
</dbReference>